<evidence type="ECO:0000259" key="3">
    <source>
        <dbReference type="Pfam" id="PF00561"/>
    </source>
</evidence>
<dbReference type="Gene3D" id="3.40.50.1820">
    <property type="entry name" value="alpha/beta hydrolase"/>
    <property type="match status" value="1"/>
</dbReference>
<sequence>MPAHPFTIELNKENRVIRGDLFLPSAGGKHPVVIICHGFKGFKDWSFFPVIGKRLAGKGIAAITFNFSMNGIGEDLQSFTQLDKFAHLTFTREQEDLSVLLSHLKQGRLPGAEQLDVERIGLLGHSRGGGNSLIFALDHPGEIRAVAIFNSIHRPDFFAAEVMEEIRQKGIGYVTNARTKQQLPIDREVLDDIEANRERFQFMDRLPELKQPLLIIQGDEDLPGFLQGAEQMAKRAPHASMHIIRGADHTFRSVHPFAGISPQLEEALNLTTDFFLAEF</sequence>
<dbReference type="SUPFAM" id="SSF53474">
    <property type="entry name" value="alpha/beta-Hydrolases"/>
    <property type="match status" value="1"/>
</dbReference>
<feature type="domain" description="AB hydrolase-1" evidence="3">
    <location>
        <begin position="31"/>
        <end position="167"/>
    </location>
</feature>
<organism evidence="4 5">
    <name type="scientific">Thermoactinomyces daqus</name>
    <dbReference type="NCBI Taxonomy" id="1329516"/>
    <lineage>
        <taxon>Bacteria</taxon>
        <taxon>Bacillati</taxon>
        <taxon>Bacillota</taxon>
        <taxon>Bacilli</taxon>
        <taxon>Bacillales</taxon>
        <taxon>Thermoactinomycetaceae</taxon>
        <taxon>Thermoactinomyces</taxon>
    </lineage>
</organism>
<proteinExistence type="inferred from homology"/>
<dbReference type="GO" id="GO:0052689">
    <property type="term" value="F:carboxylic ester hydrolase activity"/>
    <property type="evidence" value="ECO:0007669"/>
    <property type="project" value="UniProtKB-ARBA"/>
</dbReference>
<dbReference type="InterPro" id="IPR000073">
    <property type="entry name" value="AB_hydrolase_1"/>
</dbReference>
<comment type="caution">
    <text evidence="4">The sequence shown here is derived from an EMBL/GenBank/DDBJ whole genome shotgun (WGS) entry which is preliminary data.</text>
</comment>
<dbReference type="InterPro" id="IPR029058">
    <property type="entry name" value="AB_hydrolase_fold"/>
</dbReference>
<dbReference type="Pfam" id="PF00561">
    <property type="entry name" value="Abhydrolase_1"/>
    <property type="match status" value="1"/>
</dbReference>
<keyword evidence="5" id="KW-1185">Reference proteome</keyword>
<evidence type="ECO:0000256" key="2">
    <source>
        <dbReference type="ARBA" id="ARBA00038115"/>
    </source>
</evidence>
<dbReference type="PANTHER" id="PTHR22946">
    <property type="entry name" value="DIENELACTONE HYDROLASE DOMAIN-CONTAINING PROTEIN-RELATED"/>
    <property type="match status" value="1"/>
</dbReference>
<dbReference type="PANTHER" id="PTHR22946:SF9">
    <property type="entry name" value="POLYKETIDE TRANSFERASE AF380"/>
    <property type="match status" value="1"/>
</dbReference>
<comment type="similarity">
    <text evidence="2">Belongs to the AB hydrolase superfamily. FUS2 hydrolase family.</text>
</comment>
<dbReference type="OrthoDB" id="9808543at2"/>
<keyword evidence="1 4" id="KW-0378">Hydrolase</keyword>
<evidence type="ECO:0000313" key="5">
    <source>
        <dbReference type="Proteomes" id="UP000530514"/>
    </source>
</evidence>
<dbReference type="Proteomes" id="UP000530514">
    <property type="component" value="Unassembled WGS sequence"/>
</dbReference>
<evidence type="ECO:0000313" key="4">
    <source>
        <dbReference type="EMBL" id="MBA4542795.1"/>
    </source>
</evidence>
<dbReference type="InterPro" id="IPR050261">
    <property type="entry name" value="FrsA_esterase"/>
</dbReference>
<protein>
    <submittedName>
        <fullName evidence="4">Alpha/beta fold hydrolase</fullName>
    </submittedName>
</protein>
<gene>
    <name evidence="4" type="ORF">H1164_07755</name>
</gene>
<dbReference type="AlphaFoldDB" id="A0A7W1XA30"/>
<evidence type="ECO:0000256" key="1">
    <source>
        <dbReference type="ARBA" id="ARBA00022801"/>
    </source>
</evidence>
<reference evidence="4 5" key="1">
    <citation type="submission" date="2020-07" db="EMBL/GenBank/DDBJ databases">
        <authorList>
            <person name="Feng H."/>
        </authorList>
    </citation>
    <scope>NUCLEOTIDE SEQUENCE [LARGE SCALE GENOMIC DNA]</scope>
    <source>
        <strain evidence="5">s-11</strain>
    </source>
</reference>
<accession>A0A7W1XA30</accession>
<name>A0A7W1XA30_9BACL</name>
<dbReference type="EMBL" id="JACEIP010000009">
    <property type="protein sequence ID" value="MBA4542795.1"/>
    <property type="molecule type" value="Genomic_DNA"/>
</dbReference>
<dbReference type="RefSeq" id="WP_033100103.1">
    <property type="nucleotide sequence ID" value="NZ_JACEIP010000009.1"/>
</dbReference>